<reference evidence="6" key="1">
    <citation type="journal article" date="2019" name="Int. J. Syst. Evol. Microbiol.">
        <title>The Global Catalogue of Microorganisms (GCM) 10K type strain sequencing project: providing services to taxonomists for standard genome sequencing and annotation.</title>
        <authorList>
            <consortium name="The Broad Institute Genomics Platform"/>
            <consortium name="The Broad Institute Genome Sequencing Center for Infectious Disease"/>
            <person name="Wu L."/>
            <person name="Ma J."/>
        </authorList>
    </citation>
    <scope>NUCLEOTIDE SEQUENCE [LARGE SCALE GENOMIC DNA]</scope>
    <source>
        <strain evidence="6">JCM 18014</strain>
    </source>
</reference>
<name>A0ABP9K9Y9_9SPHN</name>
<feature type="chain" id="PRO_5045711494" evidence="4">
    <location>
        <begin position="26"/>
        <end position="408"/>
    </location>
</feature>
<gene>
    <name evidence="5" type="ORF">GCM10023208_17320</name>
</gene>
<feature type="region of interest" description="Disordered" evidence="3">
    <location>
        <begin position="245"/>
        <end position="274"/>
    </location>
</feature>
<keyword evidence="1 4" id="KW-0732">Signal</keyword>
<comment type="caution">
    <text evidence="5">The sequence shown here is derived from an EMBL/GenBank/DDBJ whole genome shotgun (WGS) entry which is preliminary data.</text>
</comment>
<proteinExistence type="predicted"/>
<evidence type="ECO:0000313" key="5">
    <source>
        <dbReference type="EMBL" id="GAA5054453.1"/>
    </source>
</evidence>
<organism evidence="5 6">
    <name type="scientific">Erythrobacter westpacificensis</name>
    <dbReference type="NCBI Taxonomy" id="1055231"/>
    <lineage>
        <taxon>Bacteria</taxon>
        <taxon>Pseudomonadati</taxon>
        <taxon>Pseudomonadota</taxon>
        <taxon>Alphaproteobacteria</taxon>
        <taxon>Sphingomonadales</taxon>
        <taxon>Erythrobacteraceae</taxon>
        <taxon>Erythrobacter/Porphyrobacter group</taxon>
        <taxon>Erythrobacter</taxon>
    </lineage>
</organism>
<dbReference type="SUPFAM" id="SSF63829">
    <property type="entry name" value="Calcium-dependent phosphotriesterase"/>
    <property type="match status" value="1"/>
</dbReference>
<sequence>MDWMRKLVSTAALGAALVISGPAVADTLVEVDSEHVNEAVPMPTFAVDAGWPQLPENMILGQAPGLAVDKDDNIWVLNRPNSLGFSDIGADNGQSIACCNAPPHVLQFDQEGNLLRSWGGIDLAPGESTMEGEGRDAVEVGDEQWPANVHGLYVDDDLNVWIGGNGGGDHVVLNFTTDGEFIRQIGTRQQTEGNLSQQYLGNPADIHYDGESVLVADGYINKRIIEFGAEDLAFEHLWGAYGTEPGGGTRDGEFDQSQASSTGDGGANPESESFGDIVHCVTRGPDSTIYVCDRRNNRVQVFRETADGVEFVEDVVIAEETGGTRTASDVAFSPDGKYVYIADMMNGRVWILLREGHEIVGWFGRNGRYPGQFIWLHSVDVDSMGNVYTTEVSTGRRVQRFVMTGMSE</sequence>
<evidence type="ECO:0000256" key="3">
    <source>
        <dbReference type="SAM" id="MobiDB-lite"/>
    </source>
</evidence>
<evidence type="ECO:0000256" key="2">
    <source>
        <dbReference type="ARBA" id="ARBA00023180"/>
    </source>
</evidence>
<dbReference type="PANTHER" id="PTHR10680">
    <property type="entry name" value="PEPTIDYL-GLYCINE ALPHA-AMIDATING MONOOXYGENASE"/>
    <property type="match status" value="1"/>
</dbReference>
<dbReference type="Proteomes" id="UP001500518">
    <property type="component" value="Unassembled WGS sequence"/>
</dbReference>
<evidence type="ECO:0000313" key="6">
    <source>
        <dbReference type="Proteomes" id="UP001500518"/>
    </source>
</evidence>
<feature type="signal peptide" evidence="4">
    <location>
        <begin position="1"/>
        <end position="25"/>
    </location>
</feature>
<dbReference type="PANTHER" id="PTHR10680:SF14">
    <property type="entry name" value="PEPTIDYL-GLYCINE ALPHA-AMIDATING MONOOXYGENASE"/>
    <property type="match status" value="1"/>
</dbReference>
<keyword evidence="6" id="KW-1185">Reference proteome</keyword>
<protein>
    <submittedName>
        <fullName evidence="5">Uncharacterized protein</fullName>
    </submittedName>
</protein>
<dbReference type="EMBL" id="BAABHV010000010">
    <property type="protein sequence ID" value="GAA5054453.1"/>
    <property type="molecule type" value="Genomic_DNA"/>
</dbReference>
<evidence type="ECO:0000256" key="1">
    <source>
        <dbReference type="ARBA" id="ARBA00022729"/>
    </source>
</evidence>
<evidence type="ECO:0000256" key="4">
    <source>
        <dbReference type="SAM" id="SignalP"/>
    </source>
</evidence>
<accession>A0ABP9K9Y9</accession>
<keyword evidence="2" id="KW-0325">Glycoprotein</keyword>
<dbReference type="InterPro" id="IPR011042">
    <property type="entry name" value="6-blade_b-propeller_TolB-like"/>
</dbReference>
<dbReference type="Gene3D" id="2.120.10.30">
    <property type="entry name" value="TolB, C-terminal domain"/>
    <property type="match status" value="1"/>
</dbReference>